<gene>
    <name evidence="1" type="ordered locus">RB2945</name>
</gene>
<evidence type="ECO:0000313" key="2">
    <source>
        <dbReference type="Proteomes" id="UP000001025"/>
    </source>
</evidence>
<accession>Q7UV12</accession>
<dbReference type="STRING" id="243090.RB2945"/>
<dbReference type="EnsemblBacteria" id="CAD72915">
    <property type="protein sequence ID" value="CAD72915"/>
    <property type="gene ID" value="RB2945"/>
</dbReference>
<dbReference type="InParanoid" id="Q7UV12"/>
<evidence type="ECO:0000313" key="1">
    <source>
        <dbReference type="EMBL" id="CAD72915.1"/>
    </source>
</evidence>
<proteinExistence type="predicted"/>
<sequence>MASQTVTGEQGVLRTSCGETGKSCRRRLLAEGGNAKILSIKRQVGS</sequence>
<reference evidence="1 2" key="1">
    <citation type="journal article" date="2003" name="Proc. Natl. Acad. Sci. U.S.A.">
        <title>Complete genome sequence of the marine planctomycete Pirellula sp. strain 1.</title>
        <authorList>
            <person name="Gloeckner F.O."/>
            <person name="Kube M."/>
            <person name="Bauer M."/>
            <person name="Teeling H."/>
            <person name="Lombardot T."/>
            <person name="Ludwig W."/>
            <person name="Gade D."/>
            <person name="Beck A."/>
            <person name="Borzym K."/>
            <person name="Heitmann K."/>
            <person name="Rabus R."/>
            <person name="Schlesner H."/>
            <person name="Amann R."/>
            <person name="Reinhardt R."/>
        </authorList>
    </citation>
    <scope>NUCLEOTIDE SEQUENCE [LARGE SCALE GENOMIC DNA]</scope>
    <source>
        <strain evidence="2">DSM 10527 / NCIMB 13988 / SH1</strain>
    </source>
</reference>
<organism evidence="1 2">
    <name type="scientific">Rhodopirellula baltica (strain DSM 10527 / NCIMB 13988 / SH1)</name>
    <dbReference type="NCBI Taxonomy" id="243090"/>
    <lineage>
        <taxon>Bacteria</taxon>
        <taxon>Pseudomonadati</taxon>
        <taxon>Planctomycetota</taxon>
        <taxon>Planctomycetia</taxon>
        <taxon>Pirellulales</taxon>
        <taxon>Pirellulaceae</taxon>
        <taxon>Rhodopirellula</taxon>
    </lineage>
</organism>
<name>Q7UV12_RHOBA</name>
<dbReference type="EMBL" id="BX294138">
    <property type="protein sequence ID" value="CAD72915.1"/>
    <property type="molecule type" value="Genomic_DNA"/>
</dbReference>
<dbReference type="AlphaFoldDB" id="Q7UV12"/>
<keyword evidence="2" id="KW-1185">Reference proteome</keyword>
<dbReference type="HOGENOM" id="CLU_3188275_0_0_0"/>
<dbReference type="KEGG" id="rba:RB2945"/>
<dbReference type="Proteomes" id="UP000001025">
    <property type="component" value="Chromosome"/>
</dbReference>
<protein>
    <submittedName>
        <fullName evidence="1">Uncharacterized protein</fullName>
    </submittedName>
</protein>